<dbReference type="InterPro" id="IPR007194">
    <property type="entry name" value="TRAPP_component"/>
</dbReference>
<dbReference type="Pfam" id="PF04051">
    <property type="entry name" value="TRAPP"/>
    <property type="match status" value="1"/>
</dbReference>
<comment type="caution">
    <text evidence="9">The sequence shown here is derived from an EMBL/GenBank/DDBJ whole genome shotgun (WGS) entry which is preliminary data.</text>
</comment>
<evidence type="ECO:0000256" key="6">
    <source>
        <dbReference type="ARBA" id="ARBA00022892"/>
    </source>
</evidence>
<evidence type="ECO:0000313" key="10">
    <source>
        <dbReference type="Proteomes" id="UP001295684"/>
    </source>
</evidence>
<dbReference type="GO" id="GO:0005794">
    <property type="term" value="C:Golgi apparatus"/>
    <property type="evidence" value="ECO:0007669"/>
    <property type="project" value="UniProtKB-SubCell"/>
</dbReference>
<sequence length="175" mass="20165">MFSKSEKISVELLSLTYGTFVARLLKENDNAEEVNLQLHKIGSNIGNRLIDEFLSKSRKTACKDFREIADVIAKYGFKMYLGVTAEVAKWNEDDTQFSIYIENNPLSEFVMLPIHLQQTLWYSNLLCGVIKGALEKINVMVECEFKQDTLRGHDSTEIIVKLVEIVEDRYEDDEM</sequence>
<protein>
    <recommendedName>
        <fullName evidence="8">Trafficking protein particle complex subunit</fullName>
    </recommendedName>
</protein>
<proteinExistence type="inferred from homology"/>
<evidence type="ECO:0000256" key="3">
    <source>
        <dbReference type="ARBA" id="ARBA00006218"/>
    </source>
</evidence>
<comment type="subcellular location">
    <subcellularLocation>
        <location evidence="2">Endoplasmic reticulum</location>
    </subcellularLocation>
    <subcellularLocation>
        <location evidence="1 8">Golgi apparatus</location>
        <location evidence="1 8">cis-Golgi network</location>
    </subcellularLocation>
</comment>
<dbReference type="InterPro" id="IPR024096">
    <property type="entry name" value="NO_sig/Golgi_transp_ligand-bd"/>
</dbReference>
<dbReference type="PANTHER" id="PTHR13048">
    <property type="entry name" value="TRAFFICKING PROTEIN PARTICLE COMPLEX SUBUNIT 3"/>
    <property type="match status" value="1"/>
</dbReference>
<dbReference type="GO" id="GO:0005783">
    <property type="term" value="C:endoplasmic reticulum"/>
    <property type="evidence" value="ECO:0007669"/>
    <property type="project" value="UniProtKB-SubCell"/>
</dbReference>
<dbReference type="InterPro" id="IPR016721">
    <property type="entry name" value="Bet3"/>
</dbReference>
<keyword evidence="10" id="KW-1185">Reference proteome</keyword>
<keyword evidence="6 8" id="KW-0931">ER-Golgi transport</keyword>
<evidence type="ECO:0000256" key="4">
    <source>
        <dbReference type="ARBA" id="ARBA00022448"/>
    </source>
</evidence>
<dbReference type="Proteomes" id="UP001295684">
    <property type="component" value="Unassembled WGS sequence"/>
</dbReference>
<evidence type="ECO:0000256" key="7">
    <source>
        <dbReference type="ARBA" id="ARBA00023034"/>
    </source>
</evidence>
<dbReference type="FunFam" id="3.30.1380.20:FF:000001">
    <property type="entry name" value="Trafficking protein particle complex subunit BET3"/>
    <property type="match status" value="1"/>
</dbReference>
<dbReference type="Gene3D" id="3.30.1380.20">
    <property type="entry name" value="Trafficking protein particle complex subunit 3"/>
    <property type="match status" value="1"/>
</dbReference>
<reference evidence="9" key="1">
    <citation type="submission" date="2023-07" db="EMBL/GenBank/DDBJ databases">
        <authorList>
            <consortium name="AG Swart"/>
            <person name="Singh M."/>
            <person name="Singh A."/>
            <person name="Seah K."/>
            <person name="Emmerich C."/>
        </authorList>
    </citation>
    <scope>NUCLEOTIDE SEQUENCE</scope>
    <source>
        <strain evidence="9">DP1</strain>
    </source>
</reference>
<comment type="similarity">
    <text evidence="3 8">Belongs to the TRAPP small subunits family. BET3 subfamily.</text>
</comment>
<organism evidence="9 10">
    <name type="scientific">Euplotes crassus</name>
    <dbReference type="NCBI Taxonomy" id="5936"/>
    <lineage>
        <taxon>Eukaryota</taxon>
        <taxon>Sar</taxon>
        <taxon>Alveolata</taxon>
        <taxon>Ciliophora</taxon>
        <taxon>Intramacronucleata</taxon>
        <taxon>Spirotrichea</taxon>
        <taxon>Hypotrichia</taxon>
        <taxon>Euplotida</taxon>
        <taxon>Euplotidae</taxon>
        <taxon>Moneuplotes</taxon>
    </lineage>
</organism>
<dbReference type="GO" id="GO:0030008">
    <property type="term" value="C:TRAPP complex"/>
    <property type="evidence" value="ECO:0007669"/>
    <property type="project" value="InterPro"/>
</dbReference>
<evidence type="ECO:0000256" key="2">
    <source>
        <dbReference type="ARBA" id="ARBA00004240"/>
    </source>
</evidence>
<accession>A0AAD2D5N7</accession>
<evidence type="ECO:0000256" key="1">
    <source>
        <dbReference type="ARBA" id="ARBA00004222"/>
    </source>
</evidence>
<keyword evidence="5" id="KW-0256">Endoplasmic reticulum</keyword>
<dbReference type="PIRSF" id="PIRSF018293">
    <property type="entry name" value="TRAPP_I_complex_Bet3"/>
    <property type="match status" value="1"/>
</dbReference>
<dbReference type="GO" id="GO:0016236">
    <property type="term" value="P:macroautophagy"/>
    <property type="evidence" value="ECO:0007669"/>
    <property type="project" value="UniProtKB-ARBA"/>
</dbReference>
<evidence type="ECO:0000313" key="9">
    <source>
        <dbReference type="EMBL" id="CAI2380483.1"/>
    </source>
</evidence>
<evidence type="ECO:0000256" key="5">
    <source>
        <dbReference type="ARBA" id="ARBA00022824"/>
    </source>
</evidence>
<evidence type="ECO:0000256" key="8">
    <source>
        <dbReference type="PIRNR" id="PIRNR018293"/>
    </source>
</evidence>
<dbReference type="CDD" id="cd14942">
    <property type="entry name" value="TRAPPC3_bet3"/>
    <property type="match status" value="1"/>
</dbReference>
<keyword evidence="7 8" id="KW-0333">Golgi apparatus</keyword>
<dbReference type="AlphaFoldDB" id="A0AAD2D5N7"/>
<gene>
    <name evidence="9" type="ORF">ECRASSUSDP1_LOCUS21918</name>
</gene>
<dbReference type="SUPFAM" id="SSF111126">
    <property type="entry name" value="Ligand-binding domain in the NO signalling and Golgi transport"/>
    <property type="match status" value="1"/>
</dbReference>
<comment type="function">
    <text evidence="8">May play a role in vesicular transport from endoplasmic reticulum to Golgi.</text>
</comment>
<name>A0AAD2D5N7_EUPCR</name>
<dbReference type="GO" id="GO:0048193">
    <property type="term" value="P:Golgi vesicle transport"/>
    <property type="evidence" value="ECO:0007669"/>
    <property type="project" value="InterPro"/>
</dbReference>
<keyword evidence="4 8" id="KW-0813">Transport</keyword>
<dbReference type="EMBL" id="CAMPGE010022446">
    <property type="protein sequence ID" value="CAI2380483.1"/>
    <property type="molecule type" value="Genomic_DNA"/>
</dbReference>
<comment type="subunit">
    <text evidence="8">Homodimer.</text>
</comment>